<proteinExistence type="predicted"/>
<dbReference type="EMBL" id="QKYT01000174">
    <property type="protein sequence ID" value="RIA90664.1"/>
    <property type="molecule type" value="Genomic_DNA"/>
</dbReference>
<keyword evidence="2" id="KW-1185">Reference proteome</keyword>
<name>A0A397T6L4_9GLOM</name>
<sequence>MGEGSNNGSFPISLSVFGLILESGNQFSKLFGLDWERKMFDTGIGKVLLAFRLIYSPLVQTLGIRKWFLDFISGMEDQIWLWNSESEKKLCFCELGLETFSSGNSESEKKHKFHLILKTETET</sequence>
<dbReference type="Proteomes" id="UP000265703">
    <property type="component" value="Unassembled WGS sequence"/>
</dbReference>
<accession>A0A397T6L4</accession>
<protein>
    <submittedName>
        <fullName evidence="1">Uncharacterized protein</fullName>
    </submittedName>
</protein>
<dbReference type="AlphaFoldDB" id="A0A397T6L4"/>
<comment type="caution">
    <text evidence="1">The sequence shown here is derived from an EMBL/GenBank/DDBJ whole genome shotgun (WGS) entry which is preliminary data.</text>
</comment>
<gene>
    <name evidence="1" type="ORF">C1645_823036</name>
</gene>
<evidence type="ECO:0000313" key="1">
    <source>
        <dbReference type="EMBL" id="RIA90664.1"/>
    </source>
</evidence>
<evidence type="ECO:0000313" key="2">
    <source>
        <dbReference type="Proteomes" id="UP000265703"/>
    </source>
</evidence>
<organism evidence="1 2">
    <name type="scientific">Glomus cerebriforme</name>
    <dbReference type="NCBI Taxonomy" id="658196"/>
    <lineage>
        <taxon>Eukaryota</taxon>
        <taxon>Fungi</taxon>
        <taxon>Fungi incertae sedis</taxon>
        <taxon>Mucoromycota</taxon>
        <taxon>Glomeromycotina</taxon>
        <taxon>Glomeromycetes</taxon>
        <taxon>Glomerales</taxon>
        <taxon>Glomeraceae</taxon>
        <taxon>Glomus</taxon>
    </lineage>
</organism>
<reference evidence="1 2" key="1">
    <citation type="submission" date="2018-06" db="EMBL/GenBank/DDBJ databases">
        <title>Comparative genomics reveals the genomic features of Rhizophagus irregularis, R. cerebriforme, R. diaphanum and Gigaspora rosea, and their symbiotic lifestyle signature.</title>
        <authorList>
            <person name="Morin E."/>
            <person name="San Clemente H."/>
            <person name="Chen E.C.H."/>
            <person name="De La Providencia I."/>
            <person name="Hainaut M."/>
            <person name="Kuo A."/>
            <person name="Kohler A."/>
            <person name="Murat C."/>
            <person name="Tang N."/>
            <person name="Roy S."/>
            <person name="Loubradou J."/>
            <person name="Henrissat B."/>
            <person name="Grigoriev I.V."/>
            <person name="Corradi N."/>
            <person name="Roux C."/>
            <person name="Martin F.M."/>
        </authorList>
    </citation>
    <scope>NUCLEOTIDE SEQUENCE [LARGE SCALE GENOMIC DNA]</scope>
    <source>
        <strain evidence="1 2">DAOM 227022</strain>
    </source>
</reference>